<reference evidence="1" key="1">
    <citation type="submission" date="2020-05" db="EMBL/GenBank/DDBJ databases">
        <title>Large-scale comparative analyses of tick genomes elucidate their genetic diversity and vector capacities.</title>
        <authorList>
            <person name="Jia N."/>
            <person name="Wang J."/>
            <person name="Shi W."/>
            <person name="Du L."/>
            <person name="Sun Y."/>
            <person name="Zhan W."/>
            <person name="Jiang J."/>
            <person name="Wang Q."/>
            <person name="Zhang B."/>
            <person name="Ji P."/>
            <person name="Sakyi L.B."/>
            <person name="Cui X."/>
            <person name="Yuan T."/>
            <person name="Jiang B."/>
            <person name="Yang W."/>
            <person name="Lam T.T.-Y."/>
            <person name="Chang Q."/>
            <person name="Ding S."/>
            <person name="Wang X."/>
            <person name="Zhu J."/>
            <person name="Ruan X."/>
            <person name="Zhao L."/>
            <person name="Wei J."/>
            <person name="Que T."/>
            <person name="Du C."/>
            <person name="Cheng J."/>
            <person name="Dai P."/>
            <person name="Han X."/>
            <person name="Huang E."/>
            <person name="Gao Y."/>
            <person name="Liu J."/>
            <person name="Shao H."/>
            <person name="Ye R."/>
            <person name="Li L."/>
            <person name="Wei W."/>
            <person name="Wang X."/>
            <person name="Wang C."/>
            <person name="Yang T."/>
            <person name="Huo Q."/>
            <person name="Li W."/>
            <person name="Guo W."/>
            <person name="Chen H."/>
            <person name="Zhou L."/>
            <person name="Ni X."/>
            <person name="Tian J."/>
            <person name="Zhou Y."/>
            <person name="Sheng Y."/>
            <person name="Liu T."/>
            <person name="Pan Y."/>
            <person name="Xia L."/>
            <person name="Li J."/>
            <person name="Zhao F."/>
            <person name="Cao W."/>
        </authorList>
    </citation>
    <scope>NUCLEOTIDE SEQUENCE</scope>
    <source>
        <strain evidence="1">Hyas-2018</strain>
    </source>
</reference>
<name>A0ACB7TDD2_HYAAI</name>
<keyword evidence="2" id="KW-1185">Reference proteome</keyword>
<accession>A0ACB7TDD2</accession>
<evidence type="ECO:0000313" key="2">
    <source>
        <dbReference type="Proteomes" id="UP000821845"/>
    </source>
</evidence>
<proteinExistence type="predicted"/>
<dbReference type="Proteomes" id="UP000821845">
    <property type="component" value="Chromosome 1"/>
</dbReference>
<protein>
    <submittedName>
        <fullName evidence="1">Uncharacterized protein</fullName>
    </submittedName>
</protein>
<sequence length="153" mass="17849">MPGVFIDDIRALKRKIEQFDIERYRGAMVRARAERLITKEAPSKRALGSEKWHARRNQIVEIDCDGEVSDTAEHIERAFYEHYSDLFTDCSVDAERFQKEFLTLMPRLEDSAKEILEEPISEDEVKSAIEIALWAYKMSHLWAVTFKNADPVK</sequence>
<comment type="caution">
    <text evidence="1">The sequence shown here is derived from an EMBL/GenBank/DDBJ whole genome shotgun (WGS) entry which is preliminary data.</text>
</comment>
<organism evidence="1 2">
    <name type="scientific">Hyalomma asiaticum</name>
    <name type="common">Tick</name>
    <dbReference type="NCBI Taxonomy" id="266040"/>
    <lineage>
        <taxon>Eukaryota</taxon>
        <taxon>Metazoa</taxon>
        <taxon>Ecdysozoa</taxon>
        <taxon>Arthropoda</taxon>
        <taxon>Chelicerata</taxon>
        <taxon>Arachnida</taxon>
        <taxon>Acari</taxon>
        <taxon>Parasitiformes</taxon>
        <taxon>Ixodida</taxon>
        <taxon>Ixodoidea</taxon>
        <taxon>Ixodidae</taxon>
        <taxon>Hyalomminae</taxon>
        <taxon>Hyalomma</taxon>
    </lineage>
</organism>
<dbReference type="EMBL" id="CM023481">
    <property type="protein sequence ID" value="KAH6944044.1"/>
    <property type="molecule type" value="Genomic_DNA"/>
</dbReference>
<evidence type="ECO:0000313" key="1">
    <source>
        <dbReference type="EMBL" id="KAH6944044.1"/>
    </source>
</evidence>
<gene>
    <name evidence="1" type="ORF">HPB50_001417</name>
</gene>